<dbReference type="GO" id="GO:0071169">
    <property type="term" value="P:establishment of protein localization to chromatin"/>
    <property type="evidence" value="ECO:0007669"/>
    <property type="project" value="TreeGrafter"/>
</dbReference>
<dbReference type="PANTHER" id="PTHR21704:SF18">
    <property type="entry name" value="NIPPED-B-LIKE PROTEIN"/>
    <property type="match status" value="1"/>
</dbReference>
<keyword evidence="3 6" id="KW-0677">Repeat</keyword>
<dbReference type="CDD" id="cd23958">
    <property type="entry name" value="SCC2"/>
    <property type="match status" value="1"/>
</dbReference>
<dbReference type="InterPro" id="IPR026003">
    <property type="entry name" value="Cohesin_HEAT"/>
</dbReference>
<dbReference type="GO" id="GO:0140588">
    <property type="term" value="P:chromatin looping"/>
    <property type="evidence" value="ECO:0007669"/>
    <property type="project" value="InterPro"/>
</dbReference>
<organism evidence="9 10">
    <name type="scientific">Cladonia borealis</name>
    <dbReference type="NCBI Taxonomy" id="184061"/>
    <lineage>
        <taxon>Eukaryota</taxon>
        <taxon>Fungi</taxon>
        <taxon>Dikarya</taxon>
        <taxon>Ascomycota</taxon>
        <taxon>Pezizomycotina</taxon>
        <taxon>Lecanoromycetes</taxon>
        <taxon>OSLEUM clade</taxon>
        <taxon>Lecanoromycetidae</taxon>
        <taxon>Lecanorales</taxon>
        <taxon>Lecanorineae</taxon>
        <taxon>Cladoniaceae</taxon>
        <taxon>Cladonia</taxon>
    </lineage>
</organism>
<dbReference type="InterPro" id="IPR011989">
    <property type="entry name" value="ARM-like"/>
</dbReference>
<evidence type="ECO:0000256" key="1">
    <source>
        <dbReference type="ARBA" id="ARBA00004123"/>
    </source>
</evidence>
<evidence type="ECO:0000256" key="2">
    <source>
        <dbReference type="ARBA" id="ARBA00009252"/>
    </source>
</evidence>
<feature type="compositionally biased region" description="Low complexity" evidence="7">
    <location>
        <begin position="731"/>
        <end position="742"/>
    </location>
</feature>
<dbReference type="PANTHER" id="PTHR21704">
    <property type="entry name" value="NIPPED-B-LIKE PROTEIN DELANGIN SCC2-RELATED"/>
    <property type="match status" value="1"/>
</dbReference>
<evidence type="ECO:0000313" key="10">
    <source>
        <dbReference type="Proteomes" id="UP001166286"/>
    </source>
</evidence>
<evidence type="ECO:0000256" key="6">
    <source>
        <dbReference type="RuleBase" id="RU364107"/>
    </source>
</evidence>
<feature type="region of interest" description="Disordered" evidence="7">
    <location>
        <begin position="238"/>
        <end position="305"/>
    </location>
</feature>
<feature type="compositionally biased region" description="Polar residues" evidence="7">
    <location>
        <begin position="40"/>
        <end position="53"/>
    </location>
</feature>
<keyword evidence="4 6" id="KW-0539">Nucleus</keyword>
<dbReference type="InterPro" id="IPR033031">
    <property type="entry name" value="Scc2/Nipped-B"/>
</dbReference>
<evidence type="ECO:0000313" key="9">
    <source>
        <dbReference type="EMBL" id="KAK0512438.1"/>
    </source>
</evidence>
<dbReference type="Pfam" id="PF12765">
    <property type="entry name" value="Cohesin_HEAT"/>
    <property type="match status" value="1"/>
</dbReference>
<name>A0AA39R318_9LECA</name>
<dbReference type="GO" id="GO:0003682">
    <property type="term" value="F:chromatin binding"/>
    <property type="evidence" value="ECO:0007669"/>
    <property type="project" value="TreeGrafter"/>
</dbReference>
<evidence type="ECO:0000259" key="8">
    <source>
        <dbReference type="Pfam" id="PF12830"/>
    </source>
</evidence>
<evidence type="ECO:0000256" key="5">
    <source>
        <dbReference type="ARBA" id="ARBA00023306"/>
    </source>
</evidence>
<sequence>MASPNHKAGLAVVVPATDNRSPPRAKVKQHAFGSPRKIIAQSNGYSPNRQSSGMLPPPPYANGINMPRQTNGTSQAGQVDGTSALSPSGRPQRSEKARALPARQRLLGVDEALKFSPLSSIVPFNPDIIPAPHVNFSSPHPVFSTPPEQRAARQPLDILDEDLAKTRGQSGMAQRAKDDLKSYLSQDVITDFVSKFKAPAKLNCKQGPPLATKNGNGHVPSPRTVGAFGNMMLHATDLSHRYPTPTSPEQASPRLQARRSSLQPDNISKSMTAPNPSQPSQVADDPRSKIHSQQQPSPITPSPQRILSHNEKAVSQNLENSANAARLSTALPAQPTPMVIIPPSSAEALQSDFVTYEEPPRKDGAKITRKRKRGSETQLGASVLQTKNQRAASDETLRQLQDIIQEIFEADDQSQPNELGAISSFNSQFFVLANFEEQEVTTLAPSVHVRLEAALHRVITADRLWDIPVDHLQRLQKLCEGALSSAESSDLQIEIEWNTDEFASWVQRVEAVDLGLRSARTVLRMMTGGREEKQLYSEELLQSVLGVVKKVLERCITPIVELRSSGSTAAVFEAASSHKKVISQLLHDTTKIMALLVKLLAKVEMAEMIITGIEFIATPLLFVENSHSEKDSVLGVQKFESLRRIALEMIAIVFARYPEQRLFIFDEVLGSLQKLPVSRQSARQFRLGEGTSIQLVSALILRLVQTSASQSTSAKKKSSRTKSSLVEKGEASGSSSESGDPSPTEEDDDSSESDNDEKPAKNNALARLNKEASSRLDNAAKSAQYVVRHLVQRAMTASKTGDQPHRQLLDIFVEDLIAVLSFPEWPAAELMLRILLASCRNIAENAKSTAPAKNMALELLGMMGSAISELVFNTQQRAKNLESNEAEFSGYMRQMIDDYMDGSLELNEVVIWNGPCHAVVEYLESNSSDDPQAGSAQGYFLARWAKAVTSGDLKPGPESDKLAYRLLKMLSGTGWYASNSLDSLSTVQYRIAYALSLLSMDFCRQFDYILKILLDSVTSEQITVRTRSLKSVTQMLEKDPSILDRARNVKILIVKCATDASSMVRDSALTLIGKCIVLRSSLEAEFLGHILRLTDDPATGVRKRSMKLLKDIYLRNTDRNVKTTIGVSLLQRARDLDTGVSDLARQTFEEIWLSPYWTFPDLADASAQEKVALRGQASLIVATVRRGEKVSSVLVHLLKAILSNNAKSSAGNFKVCKSLVATAFDMIIDNSEEPERLEQRHILQTMTTFAKANPKLFTPGQLEALQPYIANLASIEELDVFRSTVVIFRCVLPILSNVQVKILSDIQQSLIQTISKLGKAELNEVAECLWTINGTLQNPEKLSRLIISVLKNLRNLQNMTFGDPNKLEDLKRVKKYIIIAGYFGKHCDFEGQITTFKGLLPWWTGRSVAGLIVESIHPFTDTRQPLTLRAEAFDSIGLICQSWPYQFTQERISNAFQHVLREGEPELQSIVLSSFRDFFARIDRQAEEKGAEALPGADAPTEGKLGGSMTANDGDGASALIAQRFLRDTLAIALASQDASALAATEVIASINRQGLVHPKESGPALVALETSTNPSIAEVAFQEHRILHQQHESMFEREYMRAIQEAFKYQKEIVKDTLGYTKQPYASKLSGMFEIIKTSKGKYQKKFLSNFCSKIDFDISKMDLEGAPPNPLQFSRFLIENLAFFDYGRLDELMHTISCMEKIVADTGSGIAHSISTEVFHLTVESVSQDTNSQDPQVQGSAEASQPIPIDPSRLLQLTTGAIILSSLWEARTFLKRLYGLSSNQHKKESKAKAAAKDLSKAPNRVQGVSGDKIVAIIAEKINSLETEESMIQQCQEFVDLMSIDNEVKVAADGEEELDRPETPSGDEERDAPMSGGSRGMKRKASDSIAGTPMKKKRGRPSLKRKQSTKSVESDDEWE</sequence>
<feature type="region of interest" description="Disordered" evidence="7">
    <location>
        <begin position="1489"/>
        <end position="1508"/>
    </location>
</feature>
<comment type="subcellular location">
    <subcellularLocation>
        <location evidence="1 6">Nucleus</location>
    </subcellularLocation>
</comment>
<dbReference type="GO" id="GO:0010468">
    <property type="term" value="P:regulation of gene expression"/>
    <property type="evidence" value="ECO:0007669"/>
    <property type="project" value="InterPro"/>
</dbReference>
<reference evidence="9" key="1">
    <citation type="submission" date="2023-03" db="EMBL/GenBank/DDBJ databases">
        <title>Complete genome of Cladonia borealis.</title>
        <authorList>
            <person name="Park H."/>
        </authorList>
    </citation>
    <scope>NUCLEOTIDE SEQUENCE</scope>
    <source>
        <strain evidence="9">ANT050790</strain>
    </source>
</reference>
<protein>
    <recommendedName>
        <fullName evidence="6">Sister chromatid cohesion protein</fullName>
    </recommendedName>
</protein>
<gene>
    <name evidence="9" type="ORF">JMJ35_005566</name>
</gene>
<dbReference type="InterPro" id="IPR016024">
    <property type="entry name" value="ARM-type_fold"/>
</dbReference>
<evidence type="ECO:0000256" key="3">
    <source>
        <dbReference type="ARBA" id="ARBA00022737"/>
    </source>
</evidence>
<feature type="compositionally biased region" description="Polar residues" evidence="7">
    <location>
        <begin position="258"/>
        <end position="281"/>
    </location>
</feature>
<feature type="region of interest" description="Disordered" evidence="7">
    <location>
        <begin position="357"/>
        <end position="390"/>
    </location>
</feature>
<proteinExistence type="inferred from homology"/>
<dbReference type="Gene3D" id="1.25.10.10">
    <property type="entry name" value="Leucine-rich Repeat Variant"/>
    <property type="match status" value="1"/>
</dbReference>
<comment type="similarity">
    <text evidence="2 6">Belongs to the SCC2/Nipped-B family.</text>
</comment>
<dbReference type="Pfam" id="PF12830">
    <property type="entry name" value="Nipped-B_C"/>
    <property type="match status" value="1"/>
</dbReference>
<feature type="region of interest" description="Disordered" evidence="7">
    <location>
        <begin position="711"/>
        <end position="763"/>
    </location>
</feature>
<feature type="compositionally biased region" description="Polar residues" evidence="7">
    <location>
        <begin position="67"/>
        <end position="91"/>
    </location>
</feature>
<keyword evidence="10" id="KW-1185">Reference proteome</keyword>
<dbReference type="InterPro" id="IPR024986">
    <property type="entry name" value="Nipped-B_C"/>
</dbReference>
<dbReference type="GO" id="GO:0090694">
    <property type="term" value="C:Scc2-Scc4 cohesin loading complex"/>
    <property type="evidence" value="ECO:0007669"/>
    <property type="project" value="TreeGrafter"/>
</dbReference>
<evidence type="ECO:0000256" key="7">
    <source>
        <dbReference type="SAM" id="MobiDB-lite"/>
    </source>
</evidence>
<feature type="compositionally biased region" description="Acidic residues" evidence="7">
    <location>
        <begin position="1854"/>
        <end position="1871"/>
    </location>
</feature>
<dbReference type="Proteomes" id="UP001166286">
    <property type="component" value="Unassembled WGS sequence"/>
</dbReference>
<feature type="compositionally biased region" description="Basic residues" evidence="7">
    <location>
        <begin position="1895"/>
        <end position="1909"/>
    </location>
</feature>
<dbReference type="GO" id="GO:1990414">
    <property type="term" value="P:replication-born double-strand break repair via sister chromatid exchange"/>
    <property type="evidence" value="ECO:0007669"/>
    <property type="project" value="TreeGrafter"/>
</dbReference>
<feature type="domain" description="Sister chromatid cohesion C-terminal" evidence="8">
    <location>
        <begin position="1520"/>
        <end position="1704"/>
    </location>
</feature>
<feature type="region of interest" description="Disordered" evidence="7">
    <location>
        <begin position="1"/>
        <end position="99"/>
    </location>
</feature>
<dbReference type="EMBL" id="JAFEKC020000011">
    <property type="protein sequence ID" value="KAK0512438.1"/>
    <property type="molecule type" value="Genomic_DNA"/>
</dbReference>
<comment type="caution">
    <text evidence="9">The sequence shown here is derived from an EMBL/GenBank/DDBJ whole genome shotgun (WGS) entry which is preliminary data.</text>
</comment>
<keyword evidence="5 6" id="KW-0131">Cell cycle</keyword>
<feature type="compositionally biased region" description="Polar residues" evidence="7">
    <location>
        <begin position="376"/>
        <end position="390"/>
    </location>
</feature>
<accession>A0AA39R318</accession>
<evidence type="ECO:0000256" key="4">
    <source>
        <dbReference type="ARBA" id="ARBA00023242"/>
    </source>
</evidence>
<dbReference type="SUPFAM" id="SSF48371">
    <property type="entry name" value="ARM repeat"/>
    <property type="match status" value="1"/>
</dbReference>
<feature type="compositionally biased region" description="Acidic residues" evidence="7">
    <location>
        <begin position="743"/>
        <end position="755"/>
    </location>
</feature>
<dbReference type="GO" id="GO:0034087">
    <property type="term" value="P:establishment of mitotic sister chromatid cohesion"/>
    <property type="evidence" value="ECO:0007669"/>
    <property type="project" value="TreeGrafter"/>
</dbReference>
<feature type="region of interest" description="Disordered" evidence="7">
    <location>
        <begin position="1852"/>
        <end position="1920"/>
    </location>
</feature>
<dbReference type="GO" id="GO:0061775">
    <property type="term" value="F:cohesin loader activity"/>
    <property type="evidence" value="ECO:0007669"/>
    <property type="project" value="InterPro"/>
</dbReference>